<dbReference type="PANTHER" id="PTHR31616:SF0">
    <property type="entry name" value="GLUCAN 1,4-ALPHA-GLUCOSIDASE"/>
    <property type="match status" value="1"/>
</dbReference>
<evidence type="ECO:0000259" key="1">
    <source>
        <dbReference type="Pfam" id="PF00723"/>
    </source>
</evidence>
<dbReference type="InterPro" id="IPR011613">
    <property type="entry name" value="GH15-like"/>
</dbReference>
<sequence>MPGLIEDYALVGDLETAALVGRDGSVDWLCAPRFDSPACFAALVGGQENGHWRLAPAGAGRCNRRSYRGDTLVLESVWETVSGTVRLTDFMPPRMRSPYLVRVVEGVSGRVAMHGELRPRFHYGRIVPWMLPGNGTGRQARAASAVATAPGMTAFAGPDALRLTGEPPPEVDVAAGCARMDFTVSAGERRAVVLSWSPSYDPVPADLDTRAALAATLGFWETWSRQCCYRGPWREAVVRSVITLKALTYAPTGGMLAAATTSLPEDVGGERNWDHRYCWLRDSTSTMSCLLRSGFRDEAVAWKDWLVRAVAGDPADLQSLYGVAGQRKIGEGPADWLGGYEGSAPVRIGNHAVQQLQLDVYGEVLNTFYSALRAGVPIERHAWSLLASFMDYLQKHWRDADEGPWEVRGPRRHFVHSKVMSWVAADRALRMARAAGLRPMASRWRAMRQEIHDEVCRLGWDPGQHTFVQYYGAPSVDATALLIPRLGFLPARDRRVLATLDAIRDRLGHHGFLHRYAPVSGSARHPVDGLHGGEGAFLACGLWYADALAAAGRRAEARAVFEDVLSVRSDLGLLSEQWDPVDGRQLGNAPQAFSHVALVNTAFTLYGTRSGPRR</sequence>
<dbReference type="PANTHER" id="PTHR31616">
    <property type="entry name" value="TREHALASE"/>
    <property type="match status" value="1"/>
</dbReference>
<dbReference type="Proteomes" id="UP001183414">
    <property type="component" value="Unassembled WGS sequence"/>
</dbReference>
<keyword evidence="3" id="KW-0378">Hydrolase</keyword>
<dbReference type="InterPro" id="IPR045582">
    <property type="entry name" value="Trehalase-like_N"/>
</dbReference>
<evidence type="ECO:0000313" key="4">
    <source>
        <dbReference type="Proteomes" id="UP001183414"/>
    </source>
</evidence>
<accession>A0ABU2NNH3</accession>
<dbReference type="GO" id="GO:0016787">
    <property type="term" value="F:hydrolase activity"/>
    <property type="evidence" value="ECO:0007669"/>
    <property type="project" value="UniProtKB-KW"/>
</dbReference>
<dbReference type="InterPro" id="IPR008928">
    <property type="entry name" value="6-hairpin_glycosidase_sf"/>
</dbReference>
<evidence type="ECO:0000259" key="2">
    <source>
        <dbReference type="Pfam" id="PF19291"/>
    </source>
</evidence>
<dbReference type="Pfam" id="PF00723">
    <property type="entry name" value="Glyco_hydro_15"/>
    <property type="match status" value="1"/>
</dbReference>
<proteinExistence type="predicted"/>
<dbReference type="EMBL" id="JAVREQ010000004">
    <property type="protein sequence ID" value="MDT0378525.1"/>
    <property type="molecule type" value="Genomic_DNA"/>
</dbReference>
<gene>
    <name evidence="3" type="ORF">RM572_06995</name>
</gene>
<dbReference type="Pfam" id="PF19291">
    <property type="entry name" value="TREH_N"/>
    <property type="match status" value="1"/>
</dbReference>
<dbReference type="InterPro" id="IPR012341">
    <property type="entry name" value="6hp_glycosidase-like_sf"/>
</dbReference>
<keyword evidence="4" id="KW-1185">Reference proteome</keyword>
<dbReference type="SUPFAM" id="SSF48208">
    <property type="entry name" value="Six-hairpin glycosidases"/>
    <property type="match status" value="1"/>
</dbReference>
<reference evidence="4" key="1">
    <citation type="submission" date="2023-07" db="EMBL/GenBank/DDBJ databases">
        <title>30 novel species of actinomycetes from the DSMZ collection.</title>
        <authorList>
            <person name="Nouioui I."/>
        </authorList>
    </citation>
    <scope>NUCLEOTIDE SEQUENCE [LARGE SCALE GENOMIC DNA]</scope>
    <source>
        <strain evidence="4">DSM 42041</strain>
    </source>
</reference>
<protein>
    <submittedName>
        <fullName evidence="3">Glycoside hydrolase family 15 protein</fullName>
    </submittedName>
</protein>
<feature type="domain" description="Trehalase-like N-terminal" evidence="2">
    <location>
        <begin position="5"/>
        <end position="127"/>
    </location>
</feature>
<organism evidence="3 4">
    <name type="scientific">Streptomyces hazeniae</name>
    <dbReference type="NCBI Taxonomy" id="3075538"/>
    <lineage>
        <taxon>Bacteria</taxon>
        <taxon>Bacillati</taxon>
        <taxon>Actinomycetota</taxon>
        <taxon>Actinomycetes</taxon>
        <taxon>Kitasatosporales</taxon>
        <taxon>Streptomycetaceae</taxon>
        <taxon>Streptomyces</taxon>
    </lineage>
</organism>
<dbReference type="Gene3D" id="1.50.10.10">
    <property type="match status" value="1"/>
</dbReference>
<evidence type="ECO:0000313" key="3">
    <source>
        <dbReference type="EMBL" id="MDT0378525.1"/>
    </source>
</evidence>
<feature type="domain" description="GH15-like" evidence="1">
    <location>
        <begin position="234"/>
        <end position="602"/>
    </location>
</feature>
<name>A0ABU2NNH3_9ACTN</name>
<comment type="caution">
    <text evidence="3">The sequence shown here is derived from an EMBL/GenBank/DDBJ whole genome shotgun (WGS) entry which is preliminary data.</text>
</comment>